<dbReference type="Proteomes" id="UP000009149">
    <property type="component" value="Chromosome"/>
</dbReference>
<name>B3E1C0_METI4</name>
<dbReference type="EMBL" id="CP000975">
    <property type="protein sequence ID" value="ACD82916.1"/>
    <property type="molecule type" value="Genomic_DNA"/>
</dbReference>
<evidence type="ECO:0000313" key="2">
    <source>
        <dbReference type="Proteomes" id="UP000009149"/>
    </source>
</evidence>
<sequence length="45" mass="5024">MDADGLGCGGEYLKYPYLFALFSRNVLPRLLPTKIPHAQDGTRDL</sequence>
<protein>
    <submittedName>
        <fullName evidence="1">Uncharacterized protein</fullName>
    </submittedName>
</protein>
<reference evidence="1 2" key="1">
    <citation type="journal article" date="2008" name="Biol. Direct">
        <title>Complete genome sequence of the extremely acidophilic methanotroph isolate V4, Methylacidiphilum infernorum, a representative of the bacterial phylum Verrucomicrobia.</title>
        <authorList>
            <person name="Hou S."/>
            <person name="Makarova K.S."/>
            <person name="Saw J.H."/>
            <person name="Senin P."/>
            <person name="Ly B.V."/>
            <person name="Zhou Z."/>
            <person name="Ren Y."/>
            <person name="Wang J."/>
            <person name="Galperin M.Y."/>
            <person name="Omelchenko M.V."/>
            <person name="Wolf Y.I."/>
            <person name="Yutin N."/>
            <person name="Koonin E.V."/>
            <person name="Stott M.B."/>
            <person name="Mountain B.W."/>
            <person name="Crowe M.A."/>
            <person name="Smirnova A.V."/>
            <person name="Dunfield P.F."/>
            <person name="Feng L."/>
            <person name="Wang L."/>
            <person name="Alam M."/>
        </authorList>
    </citation>
    <scope>NUCLEOTIDE SEQUENCE [LARGE SCALE GENOMIC DNA]</scope>
    <source>
        <strain evidence="2">Isolate V4</strain>
    </source>
</reference>
<dbReference type="AlphaFoldDB" id="B3E1C0"/>
<dbReference type="HOGENOM" id="CLU_3201908_0_0_0"/>
<proteinExistence type="predicted"/>
<accession>B3E1C0</accession>
<organism evidence="1 2">
    <name type="scientific">Methylacidiphilum infernorum (isolate V4)</name>
    <name type="common">Methylokorus infernorum (strain V4)</name>
    <dbReference type="NCBI Taxonomy" id="481448"/>
    <lineage>
        <taxon>Bacteria</taxon>
        <taxon>Pseudomonadati</taxon>
        <taxon>Verrucomicrobiota</taxon>
        <taxon>Methylacidiphilae</taxon>
        <taxon>Methylacidiphilales</taxon>
        <taxon>Methylacidiphilaceae</taxon>
        <taxon>Methylacidiphilum (ex Ratnadevi et al. 2023)</taxon>
    </lineage>
</organism>
<gene>
    <name evidence="1" type="ordered locus">Minf_0861</name>
</gene>
<evidence type="ECO:0000313" key="1">
    <source>
        <dbReference type="EMBL" id="ACD82916.1"/>
    </source>
</evidence>
<dbReference type="KEGG" id="min:Minf_0861"/>